<feature type="region of interest" description="Disordered" evidence="1">
    <location>
        <begin position="313"/>
        <end position="350"/>
    </location>
</feature>
<protein>
    <submittedName>
        <fullName evidence="2">Uncharacterized protein</fullName>
    </submittedName>
</protein>
<feature type="region of interest" description="Disordered" evidence="1">
    <location>
        <begin position="407"/>
        <end position="441"/>
    </location>
</feature>
<dbReference type="Proteomes" id="UP000610124">
    <property type="component" value="Unassembled WGS sequence"/>
</dbReference>
<reference evidence="2" key="1">
    <citation type="journal article" date="2014" name="Int. J. Syst. Evol. Microbiol.">
        <title>Complete genome sequence of Corynebacterium casei LMG S-19264T (=DSM 44701T), isolated from a smear-ripened cheese.</title>
        <authorList>
            <consortium name="US DOE Joint Genome Institute (JGI-PGF)"/>
            <person name="Walter F."/>
            <person name="Albersmeier A."/>
            <person name="Kalinowski J."/>
            <person name="Ruckert C."/>
        </authorList>
    </citation>
    <scope>NUCLEOTIDE SEQUENCE</scope>
    <source>
        <strain evidence="2">JCM 4434</strain>
    </source>
</reference>
<feature type="region of interest" description="Disordered" evidence="1">
    <location>
        <begin position="45"/>
        <end position="87"/>
    </location>
</feature>
<accession>A0A8H9HSM4</accession>
<dbReference type="OrthoDB" id="3419910at2"/>
<evidence type="ECO:0000313" key="2">
    <source>
        <dbReference type="EMBL" id="GGU86880.1"/>
    </source>
</evidence>
<evidence type="ECO:0000256" key="1">
    <source>
        <dbReference type="SAM" id="MobiDB-lite"/>
    </source>
</evidence>
<gene>
    <name evidence="2" type="ORF">GCM10010502_43960</name>
</gene>
<reference evidence="2" key="2">
    <citation type="submission" date="2020-09" db="EMBL/GenBank/DDBJ databases">
        <authorList>
            <person name="Sun Q."/>
            <person name="Ohkuma M."/>
        </authorList>
    </citation>
    <scope>NUCLEOTIDE SEQUENCE</scope>
    <source>
        <strain evidence="2">JCM 4434</strain>
    </source>
</reference>
<sequence>MPIAEDPEPRPSQGGEPGGSDPSGAGGKDPFADLVLDEEFVRSATVKEQSGRTRMLAARWKHTPPVDPGGRRSVNDGPATPKRRFGRRPELRVVDPWGNPRPARRRGGWWRTPLVVLLVVAGLLASLNVNAVSNWVSGLRSSKADAPVPVVAPETARPTTAPPDTPDDQPTVDHPWKASPAAGWPTGTEAMVLPEAKATGVFSADEVAAQLQQVKDYLAAANLDPKVIAGARPDAALAMLDHEDRKDAADALDHPGKDHDPLSWFSRFDPREAVLVGDAVKVQGRLSYEGDGDGGVLIHTDFTFVYPLQPGPDARKLAEDRPAPSATPSAPQGGSARPVGLVEPAAASSGDTWTTRTIVRRVGDYRFYDPDRHQVDAKKIVLGKAMSDVGNNACSVYDGFVHPQFRQFARPHPEQTGPTTDPYDRSHDLAPSGQCGTTSRE</sequence>
<organism evidence="2 3">
    <name type="scientific">Kitasatospora aureofaciens</name>
    <name type="common">Streptomyces aureofaciens</name>
    <dbReference type="NCBI Taxonomy" id="1894"/>
    <lineage>
        <taxon>Bacteria</taxon>
        <taxon>Bacillati</taxon>
        <taxon>Actinomycetota</taxon>
        <taxon>Actinomycetes</taxon>
        <taxon>Kitasatosporales</taxon>
        <taxon>Streptomycetaceae</taxon>
        <taxon>Kitasatospora</taxon>
    </lineage>
</organism>
<comment type="caution">
    <text evidence="2">The sequence shown here is derived from an EMBL/GenBank/DDBJ whole genome shotgun (WGS) entry which is preliminary data.</text>
</comment>
<name>A0A8H9HSM4_KITAU</name>
<evidence type="ECO:0000313" key="3">
    <source>
        <dbReference type="Proteomes" id="UP000610124"/>
    </source>
</evidence>
<feature type="region of interest" description="Disordered" evidence="1">
    <location>
        <begin position="1"/>
        <end position="32"/>
    </location>
</feature>
<dbReference type="EMBL" id="BMUB01000010">
    <property type="protein sequence ID" value="GGU86880.1"/>
    <property type="molecule type" value="Genomic_DNA"/>
</dbReference>
<dbReference type="RefSeq" id="WP_072655039.1">
    <property type="nucleotide sequence ID" value="NZ_BMUB01000010.1"/>
</dbReference>
<proteinExistence type="predicted"/>
<dbReference type="GeneID" id="97487422"/>
<dbReference type="AlphaFoldDB" id="A0A8H9HSM4"/>
<feature type="region of interest" description="Disordered" evidence="1">
    <location>
        <begin position="153"/>
        <end position="173"/>
    </location>
</feature>
<feature type="compositionally biased region" description="Basic and acidic residues" evidence="1">
    <location>
        <begin position="313"/>
        <end position="322"/>
    </location>
</feature>